<protein>
    <submittedName>
        <fullName evidence="2">Uncharacterized protein</fullName>
    </submittedName>
</protein>
<evidence type="ECO:0000256" key="1">
    <source>
        <dbReference type="SAM" id="Phobius"/>
    </source>
</evidence>
<sequence length="102" mass="11706">MDIDTKQKVKCNTFSREIQPFSILRQKLLVVLLLMMCYHLLLIRLSMEGFEVSLTILRNRSWTVSRDTATILSASPLSSAWPVCCHVTRLRYSMSELSAKAL</sequence>
<gene>
    <name evidence="2" type="ORF">XENORESO_004025</name>
</gene>
<organism evidence="2 3">
    <name type="scientific">Xenotaenia resolanae</name>
    <dbReference type="NCBI Taxonomy" id="208358"/>
    <lineage>
        <taxon>Eukaryota</taxon>
        <taxon>Metazoa</taxon>
        <taxon>Chordata</taxon>
        <taxon>Craniata</taxon>
        <taxon>Vertebrata</taxon>
        <taxon>Euteleostomi</taxon>
        <taxon>Actinopterygii</taxon>
        <taxon>Neopterygii</taxon>
        <taxon>Teleostei</taxon>
        <taxon>Neoteleostei</taxon>
        <taxon>Acanthomorphata</taxon>
        <taxon>Ovalentaria</taxon>
        <taxon>Atherinomorphae</taxon>
        <taxon>Cyprinodontiformes</taxon>
        <taxon>Goodeidae</taxon>
        <taxon>Xenotaenia</taxon>
    </lineage>
</organism>
<evidence type="ECO:0000313" key="3">
    <source>
        <dbReference type="Proteomes" id="UP001444071"/>
    </source>
</evidence>
<keyword evidence="3" id="KW-1185">Reference proteome</keyword>
<comment type="caution">
    <text evidence="2">The sequence shown here is derived from an EMBL/GenBank/DDBJ whole genome shotgun (WGS) entry which is preliminary data.</text>
</comment>
<evidence type="ECO:0000313" key="2">
    <source>
        <dbReference type="EMBL" id="MEQ2260992.1"/>
    </source>
</evidence>
<name>A0ABV0VXI6_9TELE</name>
<accession>A0ABV0VXI6</accession>
<keyword evidence="1" id="KW-1133">Transmembrane helix</keyword>
<keyword evidence="1" id="KW-0472">Membrane</keyword>
<dbReference type="Proteomes" id="UP001444071">
    <property type="component" value="Unassembled WGS sequence"/>
</dbReference>
<dbReference type="EMBL" id="JAHRIM010011713">
    <property type="protein sequence ID" value="MEQ2260992.1"/>
    <property type="molecule type" value="Genomic_DNA"/>
</dbReference>
<proteinExistence type="predicted"/>
<reference evidence="2 3" key="1">
    <citation type="submission" date="2021-06" db="EMBL/GenBank/DDBJ databases">
        <authorList>
            <person name="Palmer J.M."/>
        </authorList>
    </citation>
    <scope>NUCLEOTIDE SEQUENCE [LARGE SCALE GENOMIC DNA]</scope>
    <source>
        <strain evidence="2 3">XR_2019</strain>
        <tissue evidence="2">Muscle</tissue>
    </source>
</reference>
<feature type="transmembrane region" description="Helical" evidence="1">
    <location>
        <begin position="28"/>
        <end position="47"/>
    </location>
</feature>
<keyword evidence="1" id="KW-0812">Transmembrane</keyword>